<dbReference type="InterPro" id="IPR027379">
    <property type="entry name" value="CLS_N"/>
</dbReference>
<sequence length="102" mass="10919">MSKHRAPAGGEGRQADNDTAAALVDAAATRKVRWQQLSGPKKALLVVATAVQFGLAGLAWTDLARRKPAEVKGPKRIWGLVIGINFVGPIAYLRFGRKNADN</sequence>
<evidence type="ECO:0000256" key="3">
    <source>
        <dbReference type="ARBA" id="ARBA00022692"/>
    </source>
</evidence>
<dbReference type="EMBL" id="FMZE01000009">
    <property type="protein sequence ID" value="SDD51598.1"/>
    <property type="molecule type" value="Genomic_DNA"/>
</dbReference>
<name>A0A1G6VDD8_9PSEU</name>
<evidence type="ECO:0000256" key="1">
    <source>
        <dbReference type="ARBA" id="ARBA00004651"/>
    </source>
</evidence>
<dbReference type="GO" id="GO:0005886">
    <property type="term" value="C:plasma membrane"/>
    <property type="evidence" value="ECO:0007669"/>
    <property type="project" value="UniProtKB-SubCell"/>
</dbReference>
<evidence type="ECO:0000256" key="4">
    <source>
        <dbReference type="ARBA" id="ARBA00022989"/>
    </source>
</evidence>
<evidence type="ECO:0000313" key="7">
    <source>
        <dbReference type="EMBL" id="SDD51598.1"/>
    </source>
</evidence>
<keyword evidence="2" id="KW-1003">Cell membrane</keyword>
<reference evidence="7 8" key="1">
    <citation type="submission" date="2016-10" db="EMBL/GenBank/DDBJ databases">
        <authorList>
            <person name="de Groot N.N."/>
        </authorList>
    </citation>
    <scope>NUCLEOTIDE SEQUENCE [LARGE SCALE GENOMIC DNA]</scope>
    <source>
        <strain evidence="7 8">CGMCC 4.5506</strain>
    </source>
</reference>
<evidence type="ECO:0000256" key="2">
    <source>
        <dbReference type="ARBA" id="ARBA00022475"/>
    </source>
</evidence>
<gene>
    <name evidence="7" type="ORF">SAMN05421630_109190</name>
</gene>
<dbReference type="RefSeq" id="WP_245865255.1">
    <property type="nucleotide sequence ID" value="NZ_CP016353.1"/>
</dbReference>
<keyword evidence="8" id="KW-1185">Reference proteome</keyword>
<dbReference type="AlphaFoldDB" id="A0A1G6VDD8"/>
<evidence type="ECO:0000259" key="6">
    <source>
        <dbReference type="Pfam" id="PF13396"/>
    </source>
</evidence>
<keyword evidence="4" id="KW-1133">Transmembrane helix</keyword>
<organism evidence="7 8">
    <name type="scientific">Prauserella marina</name>
    <dbReference type="NCBI Taxonomy" id="530584"/>
    <lineage>
        <taxon>Bacteria</taxon>
        <taxon>Bacillati</taxon>
        <taxon>Actinomycetota</taxon>
        <taxon>Actinomycetes</taxon>
        <taxon>Pseudonocardiales</taxon>
        <taxon>Pseudonocardiaceae</taxon>
        <taxon>Prauserella</taxon>
    </lineage>
</organism>
<accession>A0A1G6VDD8</accession>
<dbReference type="STRING" id="530584.SAMN05421630_109190"/>
<evidence type="ECO:0000313" key="8">
    <source>
        <dbReference type="Proteomes" id="UP000199494"/>
    </source>
</evidence>
<proteinExistence type="predicted"/>
<dbReference type="Pfam" id="PF13396">
    <property type="entry name" value="PLDc_N"/>
    <property type="match status" value="1"/>
</dbReference>
<comment type="subcellular location">
    <subcellularLocation>
        <location evidence="1">Cell membrane</location>
        <topology evidence="1">Multi-pass membrane protein</topology>
    </subcellularLocation>
</comment>
<keyword evidence="3" id="KW-0812">Transmembrane</keyword>
<evidence type="ECO:0000256" key="5">
    <source>
        <dbReference type="ARBA" id="ARBA00023136"/>
    </source>
</evidence>
<feature type="domain" description="Cardiolipin synthase N-terminal" evidence="6">
    <location>
        <begin position="56"/>
        <end position="97"/>
    </location>
</feature>
<protein>
    <submittedName>
        <fullName evidence="7">Phospholipase_D-nuclease N-terminal</fullName>
    </submittedName>
</protein>
<dbReference type="Proteomes" id="UP000199494">
    <property type="component" value="Unassembled WGS sequence"/>
</dbReference>
<keyword evidence="5" id="KW-0472">Membrane</keyword>